<evidence type="ECO:0000313" key="1">
    <source>
        <dbReference type="EMBL" id="NIY72754.1"/>
    </source>
</evidence>
<gene>
    <name evidence="1" type="ORF">HCZ30_09935</name>
</gene>
<protein>
    <submittedName>
        <fullName evidence="1">Uncharacterized protein</fullName>
    </submittedName>
</protein>
<comment type="caution">
    <text evidence="1">The sequence shown here is derived from an EMBL/GenBank/DDBJ whole genome shotgun (WGS) entry which is preliminary data.</text>
</comment>
<dbReference type="EMBL" id="JAATOP010000006">
    <property type="protein sequence ID" value="NIY72754.1"/>
    <property type="molecule type" value="Genomic_DNA"/>
</dbReference>
<sequence>MASPISSALASRWIEDGTADEIIGYIRAESAARQAIATELLTGLEYRYAPNAFNVGPRPPKSSDFIAGTPVL</sequence>
<name>A0ABX0VY60_9RHOB</name>
<evidence type="ECO:0000313" key="2">
    <source>
        <dbReference type="Proteomes" id="UP000709466"/>
    </source>
</evidence>
<dbReference type="RefSeq" id="WP_167638144.1">
    <property type="nucleotide sequence ID" value="NZ_JAATOP010000006.1"/>
</dbReference>
<accession>A0ABX0VY60</accession>
<organism evidence="1 2">
    <name type="scientific">Marivivens donghaensis</name>
    <dbReference type="NCBI Taxonomy" id="1699413"/>
    <lineage>
        <taxon>Bacteria</taxon>
        <taxon>Pseudomonadati</taxon>
        <taxon>Pseudomonadota</taxon>
        <taxon>Alphaproteobacteria</taxon>
        <taxon>Rhodobacterales</taxon>
        <taxon>Paracoccaceae</taxon>
        <taxon>Marivivens group</taxon>
        <taxon>Marivivens</taxon>
    </lineage>
</organism>
<reference evidence="1 2" key="1">
    <citation type="submission" date="2020-03" db="EMBL/GenBank/DDBJ databases">
        <title>Bacterial isolates of synthetic phycosphere.</title>
        <authorList>
            <person name="Fu H."/>
            <person name="Moran M.A."/>
        </authorList>
    </citation>
    <scope>NUCLEOTIDE SEQUENCE [LARGE SCALE GENOMIC DNA]</scope>
    <source>
        <strain evidence="1 2">HF1</strain>
    </source>
</reference>
<keyword evidence="2" id="KW-1185">Reference proteome</keyword>
<proteinExistence type="predicted"/>
<dbReference type="Proteomes" id="UP000709466">
    <property type="component" value="Unassembled WGS sequence"/>
</dbReference>